<accession>A0ACA8ZRI9</accession>
<protein>
    <submittedName>
        <fullName evidence="1">Uncharacterized protein</fullName>
    </submittedName>
</protein>
<keyword evidence="2" id="KW-1185">Reference proteome</keyword>
<evidence type="ECO:0000313" key="1">
    <source>
        <dbReference type="EMBL" id="CAB5501549.1"/>
    </source>
</evidence>
<dbReference type="EMBL" id="CAESAP020000194">
    <property type="protein sequence ID" value="CAB5501549.1"/>
    <property type="molecule type" value="Genomic_DNA"/>
</dbReference>
<name>A0ACA8ZRI9_9GAMM</name>
<gene>
    <name evidence="1" type="ORF">AZO1586R_1291</name>
</gene>
<evidence type="ECO:0000313" key="2">
    <source>
        <dbReference type="Proteomes" id="UP000635628"/>
    </source>
</evidence>
<dbReference type="Proteomes" id="UP000635628">
    <property type="component" value="Unassembled WGS sequence"/>
</dbReference>
<proteinExistence type="predicted"/>
<comment type="caution">
    <text evidence="1">The sequence shown here is derived from an EMBL/GenBank/DDBJ whole genome shotgun (WGS) entry which is preliminary data.</text>
</comment>
<sequence length="116" mass="13810">MFYIRNFKKLSGVFGNVLYWAIYADKGYCDKQIHIDAKRKGCNLKAILKNNMKNKNKNKGRDSFITKMRSPYERVFSQTNHRTRYRGVAKNQFAMFMESLAFNLKRMVILNEEYGF</sequence>
<reference evidence="1" key="1">
    <citation type="submission" date="2020-05" db="EMBL/GenBank/DDBJ databases">
        <authorList>
            <person name="Petersen J."/>
            <person name="Sayavedra L."/>
        </authorList>
    </citation>
    <scope>NUCLEOTIDE SEQUENCE</scope>
    <source>
        <strain evidence="1">B azoricus SOX Menez Gwen</strain>
    </source>
</reference>
<organism evidence="1 2">
    <name type="scientific">Bathymodiolus azoricus thioautotrophic gill symbiont</name>
    <dbReference type="NCBI Taxonomy" id="235205"/>
    <lineage>
        <taxon>Bacteria</taxon>
        <taxon>Pseudomonadati</taxon>
        <taxon>Pseudomonadota</taxon>
        <taxon>Gammaproteobacteria</taxon>
        <taxon>sulfur-oxidizing symbionts</taxon>
    </lineage>
</organism>